<feature type="non-terminal residue" evidence="1">
    <location>
        <position position="58"/>
    </location>
</feature>
<protein>
    <submittedName>
        <fullName evidence="1">Uncharacterized protein</fullName>
    </submittedName>
</protein>
<organism evidence="1">
    <name type="scientific">Lepeophtheirus salmonis</name>
    <name type="common">Salmon louse</name>
    <name type="synonym">Caligus salmonis</name>
    <dbReference type="NCBI Taxonomy" id="72036"/>
    <lineage>
        <taxon>Eukaryota</taxon>
        <taxon>Metazoa</taxon>
        <taxon>Ecdysozoa</taxon>
        <taxon>Arthropoda</taxon>
        <taxon>Crustacea</taxon>
        <taxon>Multicrustacea</taxon>
        <taxon>Hexanauplia</taxon>
        <taxon>Copepoda</taxon>
        <taxon>Siphonostomatoida</taxon>
        <taxon>Caligidae</taxon>
        <taxon>Lepeophtheirus</taxon>
    </lineage>
</organism>
<accession>A0A0K2VIG6</accession>
<sequence length="58" mass="6999">MNEVSDQREALQVFMGVGEALPRRYPSQRKLWDMIEYFFKLSEPKYWSKLELEKSSIL</sequence>
<dbReference type="EMBL" id="HACA01032631">
    <property type="protein sequence ID" value="CDW49992.1"/>
    <property type="molecule type" value="Transcribed_RNA"/>
</dbReference>
<proteinExistence type="predicted"/>
<reference evidence="1" key="1">
    <citation type="submission" date="2014-05" db="EMBL/GenBank/DDBJ databases">
        <authorList>
            <person name="Chronopoulou M."/>
        </authorList>
    </citation>
    <scope>NUCLEOTIDE SEQUENCE</scope>
    <source>
        <tissue evidence="1">Whole organism</tissue>
    </source>
</reference>
<name>A0A0K2VIG6_LEPSM</name>
<evidence type="ECO:0000313" key="1">
    <source>
        <dbReference type="EMBL" id="CDW49992.1"/>
    </source>
</evidence>
<dbReference type="AlphaFoldDB" id="A0A0K2VIG6"/>